<keyword evidence="2" id="KW-1185">Reference proteome</keyword>
<evidence type="ECO:0000313" key="2">
    <source>
        <dbReference type="Proteomes" id="UP000019376"/>
    </source>
</evidence>
<dbReference type="HOGENOM" id="CLU_2655275_0_0_1"/>
<dbReference type="EMBL" id="KB644412">
    <property type="protein sequence ID" value="EPS30392.1"/>
    <property type="molecule type" value="Genomic_DNA"/>
</dbReference>
<protein>
    <submittedName>
        <fullName evidence="1">Uncharacterized protein</fullName>
    </submittedName>
</protein>
<name>S8B6U4_PENO1</name>
<dbReference type="Proteomes" id="UP000019376">
    <property type="component" value="Unassembled WGS sequence"/>
</dbReference>
<accession>S8B6U4</accession>
<sequence length="76" mass="8242">MQGPGLVEVVDSFWASQVEGAGRERLERAGIILVWRTASIEIRPSTERAKVVVPHAVNSRVSGLVPRCSSTSRDIA</sequence>
<reference evidence="1 2" key="1">
    <citation type="journal article" date="2013" name="PLoS ONE">
        <title>Genomic and secretomic analyses reveal unique features of the lignocellulolytic enzyme system of Penicillium decumbens.</title>
        <authorList>
            <person name="Liu G."/>
            <person name="Zhang L."/>
            <person name="Wei X."/>
            <person name="Zou G."/>
            <person name="Qin Y."/>
            <person name="Ma L."/>
            <person name="Li J."/>
            <person name="Zheng H."/>
            <person name="Wang S."/>
            <person name="Wang C."/>
            <person name="Xun L."/>
            <person name="Zhao G.-P."/>
            <person name="Zhou Z."/>
            <person name="Qu Y."/>
        </authorList>
    </citation>
    <scope>NUCLEOTIDE SEQUENCE [LARGE SCALE GENOMIC DNA]</scope>
    <source>
        <strain evidence="2">114-2 / CGMCC 5302</strain>
    </source>
</reference>
<proteinExistence type="predicted"/>
<dbReference type="AlphaFoldDB" id="S8B6U4"/>
<organism evidence="1 2">
    <name type="scientific">Penicillium oxalicum (strain 114-2 / CGMCC 5302)</name>
    <name type="common">Penicillium decumbens</name>
    <dbReference type="NCBI Taxonomy" id="933388"/>
    <lineage>
        <taxon>Eukaryota</taxon>
        <taxon>Fungi</taxon>
        <taxon>Dikarya</taxon>
        <taxon>Ascomycota</taxon>
        <taxon>Pezizomycotina</taxon>
        <taxon>Eurotiomycetes</taxon>
        <taxon>Eurotiomycetidae</taxon>
        <taxon>Eurotiales</taxon>
        <taxon>Aspergillaceae</taxon>
        <taxon>Penicillium</taxon>
    </lineage>
</organism>
<gene>
    <name evidence="1" type="ORF">PDE_05343</name>
</gene>
<evidence type="ECO:0000313" key="1">
    <source>
        <dbReference type="EMBL" id="EPS30392.1"/>
    </source>
</evidence>